<gene>
    <name evidence="2" type="ORF">CPB83DRAFT_900108</name>
</gene>
<evidence type="ECO:0000256" key="1">
    <source>
        <dbReference type="SAM" id="MobiDB-lite"/>
    </source>
</evidence>
<feature type="compositionally biased region" description="Pro residues" evidence="1">
    <location>
        <begin position="140"/>
        <end position="149"/>
    </location>
</feature>
<feature type="region of interest" description="Disordered" evidence="1">
    <location>
        <begin position="129"/>
        <end position="149"/>
    </location>
</feature>
<proteinExistence type="predicted"/>
<reference evidence="2" key="1">
    <citation type="submission" date="2020-11" db="EMBL/GenBank/DDBJ databases">
        <authorList>
            <consortium name="DOE Joint Genome Institute"/>
            <person name="Ahrendt S."/>
            <person name="Riley R."/>
            <person name="Andreopoulos W."/>
            <person name="Labutti K."/>
            <person name="Pangilinan J."/>
            <person name="Ruiz-Duenas F.J."/>
            <person name="Barrasa J.M."/>
            <person name="Sanchez-Garcia M."/>
            <person name="Camarero S."/>
            <person name="Miyauchi S."/>
            <person name="Serrano A."/>
            <person name="Linde D."/>
            <person name="Babiker R."/>
            <person name="Drula E."/>
            <person name="Ayuso-Fernandez I."/>
            <person name="Pacheco R."/>
            <person name="Padilla G."/>
            <person name="Ferreira P."/>
            <person name="Barriuso J."/>
            <person name="Kellner H."/>
            <person name="Castanera R."/>
            <person name="Alfaro M."/>
            <person name="Ramirez L."/>
            <person name="Pisabarro A.G."/>
            <person name="Kuo A."/>
            <person name="Tritt A."/>
            <person name="Lipzen A."/>
            <person name="He G."/>
            <person name="Yan M."/>
            <person name="Ng V."/>
            <person name="Cullen D."/>
            <person name="Martin F."/>
            <person name="Rosso M.-N."/>
            <person name="Henrissat B."/>
            <person name="Hibbett D."/>
            <person name="Martinez A.T."/>
            <person name="Grigoriev I.V."/>
        </authorList>
    </citation>
    <scope>NUCLEOTIDE SEQUENCE</scope>
    <source>
        <strain evidence="2">CBS 506.95</strain>
    </source>
</reference>
<protein>
    <submittedName>
        <fullName evidence="2">Uncharacterized protein</fullName>
    </submittedName>
</protein>
<evidence type="ECO:0000313" key="2">
    <source>
        <dbReference type="EMBL" id="KAF9521927.1"/>
    </source>
</evidence>
<accession>A0A9P6JI24</accession>
<evidence type="ECO:0000313" key="3">
    <source>
        <dbReference type="Proteomes" id="UP000807306"/>
    </source>
</evidence>
<sequence length="149" mass="17370">MSNQEEILETLAYWKRETFQDDRSWEHLNLDGWELFKTGTKKLVVFSYVFVWQWLNSLETGNYIPIGEHLPTGVNLEKMTRHPGTRSTITYVFDMKINGSFQENMQVLEGNISSSPEFKALRLTRKTWQNHAQRHGAPEDPLPPSPLDC</sequence>
<organism evidence="2 3">
    <name type="scientific">Crepidotus variabilis</name>
    <dbReference type="NCBI Taxonomy" id="179855"/>
    <lineage>
        <taxon>Eukaryota</taxon>
        <taxon>Fungi</taxon>
        <taxon>Dikarya</taxon>
        <taxon>Basidiomycota</taxon>
        <taxon>Agaricomycotina</taxon>
        <taxon>Agaricomycetes</taxon>
        <taxon>Agaricomycetidae</taxon>
        <taxon>Agaricales</taxon>
        <taxon>Agaricineae</taxon>
        <taxon>Crepidotaceae</taxon>
        <taxon>Crepidotus</taxon>
    </lineage>
</organism>
<dbReference type="EMBL" id="MU157973">
    <property type="protein sequence ID" value="KAF9521927.1"/>
    <property type="molecule type" value="Genomic_DNA"/>
</dbReference>
<dbReference type="Proteomes" id="UP000807306">
    <property type="component" value="Unassembled WGS sequence"/>
</dbReference>
<comment type="caution">
    <text evidence="2">The sequence shown here is derived from an EMBL/GenBank/DDBJ whole genome shotgun (WGS) entry which is preliminary data.</text>
</comment>
<name>A0A9P6JI24_9AGAR</name>
<keyword evidence="3" id="KW-1185">Reference proteome</keyword>
<dbReference type="AlphaFoldDB" id="A0A9P6JI24"/>